<evidence type="ECO:0000256" key="1">
    <source>
        <dbReference type="ARBA" id="ARBA00004519"/>
    </source>
</evidence>
<feature type="chain" id="PRO_5047401215" evidence="4">
    <location>
        <begin position="24"/>
        <end position="392"/>
    </location>
</feature>
<feature type="coiled-coil region" evidence="3">
    <location>
        <begin position="103"/>
        <end position="161"/>
    </location>
</feature>
<keyword evidence="10" id="KW-1185">Reference proteome</keyword>
<feature type="domain" description="Multidrug resistance protein MdtA-like beta-barrel" evidence="7">
    <location>
        <begin position="210"/>
        <end position="294"/>
    </location>
</feature>
<evidence type="ECO:0000256" key="2">
    <source>
        <dbReference type="ARBA" id="ARBA00009477"/>
    </source>
</evidence>
<dbReference type="Gene3D" id="1.10.287.470">
    <property type="entry name" value="Helix hairpin bin"/>
    <property type="match status" value="1"/>
</dbReference>
<evidence type="ECO:0000259" key="7">
    <source>
        <dbReference type="Pfam" id="PF25944"/>
    </source>
</evidence>
<dbReference type="InterPro" id="IPR058627">
    <property type="entry name" value="MdtA-like_C"/>
</dbReference>
<keyword evidence="4" id="KW-0732">Signal</keyword>
<name>A0ABQ2R3R6_9GAMM</name>
<dbReference type="InterPro" id="IPR058626">
    <property type="entry name" value="MdtA-like_b-barrel"/>
</dbReference>
<comment type="similarity">
    <text evidence="2">Belongs to the membrane fusion protein (MFP) (TC 8.A.1) family.</text>
</comment>
<evidence type="ECO:0000313" key="9">
    <source>
        <dbReference type="EMBL" id="GGQ07479.1"/>
    </source>
</evidence>
<dbReference type="NCBIfam" id="TIGR01730">
    <property type="entry name" value="RND_mfp"/>
    <property type="match status" value="1"/>
</dbReference>
<dbReference type="InterPro" id="IPR006143">
    <property type="entry name" value="RND_pump_MFP"/>
</dbReference>
<feature type="signal peptide" evidence="4">
    <location>
        <begin position="1"/>
        <end position="23"/>
    </location>
</feature>
<feature type="domain" description="Multidrug resistance protein MdtA-like alpha-helical hairpin" evidence="5">
    <location>
        <begin position="103"/>
        <end position="172"/>
    </location>
</feature>
<evidence type="ECO:0000259" key="6">
    <source>
        <dbReference type="Pfam" id="PF25917"/>
    </source>
</evidence>
<dbReference type="RefSeq" id="WP_160052529.1">
    <property type="nucleotide sequence ID" value="NZ_BMQX01000002.1"/>
</dbReference>
<keyword evidence="3" id="KW-0175">Coiled coil</keyword>
<feature type="domain" description="Multidrug resistance protein MdtA-like barrel-sandwich hybrid" evidence="6">
    <location>
        <begin position="62"/>
        <end position="204"/>
    </location>
</feature>
<dbReference type="Gene3D" id="2.40.30.170">
    <property type="match status" value="1"/>
</dbReference>
<proteinExistence type="inferred from homology"/>
<dbReference type="Gene3D" id="2.40.50.100">
    <property type="match status" value="1"/>
</dbReference>
<reference evidence="10" key="1">
    <citation type="journal article" date="2019" name="Int. J. Syst. Evol. Microbiol.">
        <title>The Global Catalogue of Microorganisms (GCM) 10K type strain sequencing project: providing services to taxonomists for standard genome sequencing and annotation.</title>
        <authorList>
            <consortium name="The Broad Institute Genomics Platform"/>
            <consortium name="The Broad Institute Genome Sequencing Center for Infectious Disease"/>
            <person name="Wu L."/>
            <person name="Ma J."/>
        </authorList>
    </citation>
    <scope>NUCLEOTIDE SEQUENCE [LARGE SCALE GENOMIC DNA]</scope>
    <source>
        <strain evidence="10">JCM 32306</strain>
    </source>
</reference>
<dbReference type="PANTHER" id="PTHR30158">
    <property type="entry name" value="ACRA/E-RELATED COMPONENT OF DRUG EFFLUX TRANSPORTER"/>
    <property type="match status" value="1"/>
</dbReference>
<dbReference type="PANTHER" id="PTHR30158:SF3">
    <property type="entry name" value="MULTIDRUG EFFLUX PUMP SUBUNIT ACRA-RELATED"/>
    <property type="match status" value="1"/>
</dbReference>
<dbReference type="SUPFAM" id="SSF111369">
    <property type="entry name" value="HlyD-like secretion proteins"/>
    <property type="match status" value="1"/>
</dbReference>
<dbReference type="Pfam" id="PF25967">
    <property type="entry name" value="RND-MFP_C"/>
    <property type="match status" value="1"/>
</dbReference>
<evidence type="ECO:0000256" key="3">
    <source>
        <dbReference type="SAM" id="Coils"/>
    </source>
</evidence>
<comment type="caution">
    <text evidence="9">The sequence shown here is derived from an EMBL/GenBank/DDBJ whole genome shotgun (WGS) entry which is preliminary data.</text>
</comment>
<evidence type="ECO:0000313" key="10">
    <source>
        <dbReference type="Proteomes" id="UP000619118"/>
    </source>
</evidence>
<evidence type="ECO:0000256" key="4">
    <source>
        <dbReference type="SAM" id="SignalP"/>
    </source>
</evidence>
<dbReference type="Gene3D" id="2.40.420.20">
    <property type="match status" value="1"/>
</dbReference>
<dbReference type="Pfam" id="PF25876">
    <property type="entry name" value="HH_MFP_RND"/>
    <property type="match status" value="1"/>
</dbReference>
<feature type="domain" description="Multidrug resistance protein MdtA-like C-terminal permuted SH3" evidence="8">
    <location>
        <begin position="302"/>
        <end position="361"/>
    </location>
</feature>
<sequence>MLKLTLGKLPLLLLVTFAISACSDQTQSDTRPVQDIHVDTMALSYNSLRLNTELPGRITAFNEAEVRPQITGIVQSRLYKEGSYVTAGDVLFQIDPTTYQSTVNSAQAELKKALANEQSTQKAYIRYQALMKKNLTSQELLDDAESNYLQAQAEVAIRQAELDYANIELSYTQIRAPIFGYAGFSQVSEGSLLTSGQSDYLTTIIQTNNVYIDMQQSSVSLYKLRQEFMNVRGTRPTIPVTITLEDGTLYQHTGKLEFADTQADGSTGSVTLRAIIPNPDNSLLAGMYVRASISMPEQRDYLVVPQSVVVRSQAGAPSVFVVDKDNKITKRSVELGNEVGNGWVVKTGLNVGDNVVINNLNKLQNNQIVVVDNQAEQSKQTITADAHSNSQD</sequence>
<evidence type="ECO:0000259" key="5">
    <source>
        <dbReference type="Pfam" id="PF25876"/>
    </source>
</evidence>
<protein>
    <submittedName>
        <fullName evidence="9">MexE family multidrug efflux RND transporter periplasmic adaptor subunit</fullName>
    </submittedName>
</protein>
<comment type="subcellular location">
    <subcellularLocation>
        <location evidence="1">Cell inner membrane</location>
        <topology evidence="1">Lipid-anchor</topology>
    </subcellularLocation>
</comment>
<dbReference type="Proteomes" id="UP000619118">
    <property type="component" value="Unassembled WGS sequence"/>
</dbReference>
<dbReference type="Pfam" id="PF25917">
    <property type="entry name" value="BSH_RND"/>
    <property type="match status" value="1"/>
</dbReference>
<evidence type="ECO:0000259" key="8">
    <source>
        <dbReference type="Pfam" id="PF25967"/>
    </source>
</evidence>
<dbReference type="InterPro" id="IPR058624">
    <property type="entry name" value="MdtA-like_HH"/>
</dbReference>
<dbReference type="Pfam" id="PF25944">
    <property type="entry name" value="Beta-barrel_RND"/>
    <property type="match status" value="1"/>
</dbReference>
<dbReference type="InterPro" id="IPR058625">
    <property type="entry name" value="MdtA-like_BSH"/>
</dbReference>
<organism evidence="9 10">
    <name type="scientific">Shewanella litoralis</name>
    <dbReference type="NCBI Taxonomy" id="2282700"/>
    <lineage>
        <taxon>Bacteria</taxon>
        <taxon>Pseudomonadati</taxon>
        <taxon>Pseudomonadota</taxon>
        <taxon>Gammaproteobacteria</taxon>
        <taxon>Alteromonadales</taxon>
        <taxon>Shewanellaceae</taxon>
        <taxon>Shewanella</taxon>
    </lineage>
</organism>
<dbReference type="PROSITE" id="PS51257">
    <property type="entry name" value="PROKAR_LIPOPROTEIN"/>
    <property type="match status" value="1"/>
</dbReference>
<gene>
    <name evidence="9" type="primary">acrA</name>
    <name evidence="9" type="ORF">GCM10009411_05630</name>
</gene>
<dbReference type="EMBL" id="BMQX01000002">
    <property type="protein sequence ID" value="GGQ07479.1"/>
    <property type="molecule type" value="Genomic_DNA"/>
</dbReference>
<accession>A0ABQ2R3R6</accession>